<dbReference type="EMBL" id="CP089277">
    <property type="protein sequence ID" value="USP79247.1"/>
    <property type="molecule type" value="Genomic_DNA"/>
</dbReference>
<feature type="transmembrane region" description="Helical" evidence="1">
    <location>
        <begin position="426"/>
        <end position="448"/>
    </location>
</feature>
<gene>
    <name evidence="2" type="ORF">yc1106_06521</name>
</gene>
<proteinExistence type="predicted"/>
<reference evidence="2" key="1">
    <citation type="submission" date="2021-12" db="EMBL/GenBank/DDBJ databases">
        <title>Curvularia clavata genome.</title>
        <authorList>
            <person name="Cao Y."/>
        </authorList>
    </citation>
    <scope>NUCLEOTIDE SEQUENCE</scope>
    <source>
        <strain evidence="2">Yc1106</strain>
    </source>
</reference>
<keyword evidence="1" id="KW-1133">Transmembrane helix</keyword>
<dbReference type="Proteomes" id="UP001056012">
    <property type="component" value="Chromosome 4"/>
</dbReference>
<evidence type="ECO:0000256" key="1">
    <source>
        <dbReference type="SAM" id="Phobius"/>
    </source>
</evidence>
<evidence type="ECO:0000313" key="3">
    <source>
        <dbReference type="Proteomes" id="UP001056012"/>
    </source>
</evidence>
<keyword evidence="3" id="KW-1185">Reference proteome</keyword>
<keyword evidence="1" id="KW-0812">Transmembrane</keyword>
<feature type="transmembrane region" description="Helical" evidence="1">
    <location>
        <begin position="29"/>
        <end position="49"/>
    </location>
</feature>
<name>A0A9Q8ZBV8_CURCL</name>
<sequence>MAAIQFKPRSWPLEPITLREGRSSLLATFLKDSLMLSLPLLFMVLGILAQRLDGQPVSEYGSRIQFAMSLGPTVFPVAFAAIAGTALRSLARARLEKGEKLGILEQLIGSQSLASTLAWLVELRRIHVTGVAIVFMWFLSPLGGQSALRLMSVELTPVQTTLNVSYAMFDNRTESILTSSDAREAEPAMTAYYAAALIGAHQNKHKPADIWGNPKIPLIDSIPEHSGDWRSITDRDSVDYASLIGVRLQGFCEDCNATISMETSHTVLTCQNTAHFVPDTQVMDLLGPHFSGWFPSNESIPFIGLFTFFPFASGYGYWGQASPTDNFVGGYVAPYNFSTPRDWRDVSDFDISRRLTQVFNSIRHTTVSPWSITNAEVFEPLVCDEGIIGNITSVSTKNTAVNDCTHMVLTPASISRLIRTYKSSPVWIALLLISSLVLFLLGLLSMFLQLHVSVPDVLGYVSTVTRNNPYTNLPSAATALEGTKRTHALQDMKIQLTDVRPYDEIGYLAIRTIADGDMGPVIGKIDKNRHYE</sequence>
<feature type="transmembrane region" description="Helical" evidence="1">
    <location>
        <begin position="69"/>
        <end position="91"/>
    </location>
</feature>
<dbReference type="OrthoDB" id="3692311at2759"/>
<keyword evidence="1" id="KW-0472">Membrane</keyword>
<organism evidence="2 3">
    <name type="scientific">Curvularia clavata</name>
    <dbReference type="NCBI Taxonomy" id="95742"/>
    <lineage>
        <taxon>Eukaryota</taxon>
        <taxon>Fungi</taxon>
        <taxon>Dikarya</taxon>
        <taxon>Ascomycota</taxon>
        <taxon>Pezizomycotina</taxon>
        <taxon>Dothideomycetes</taxon>
        <taxon>Pleosporomycetidae</taxon>
        <taxon>Pleosporales</taxon>
        <taxon>Pleosporineae</taxon>
        <taxon>Pleosporaceae</taxon>
        <taxon>Curvularia</taxon>
    </lineage>
</organism>
<protein>
    <submittedName>
        <fullName evidence="2">Uncharacterized protein</fullName>
    </submittedName>
</protein>
<accession>A0A9Q8ZBV8</accession>
<dbReference type="VEuPathDB" id="FungiDB:yc1106_06521"/>
<dbReference type="AlphaFoldDB" id="A0A9Q8ZBV8"/>
<evidence type="ECO:0000313" key="2">
    <source>
        <dbReference type="EMBL" id="USP79247.1"/>
    </source>
</evidence>